<organism evidence="7 8">
    <name type="scientific">Trypanosoma theileri</name>
    <dbReference type="NCBI Taxonomy" id="67003"/>
    <lineage>
        <taxon>Eukaryota</taxon>
        <taxon>Discoba</taxon>
        <taxon>Euglenozoa</taxon>
        <taxon>Kinetoplastea</taxon>
        <taxon>Metakinetoplastina</taxon>
        <taxon>Trypanosomatida</taxon>
        <taxon>Trypanosomatidae</taxon>
        <taxon>Trypanosoma</taxon>
    </lineage>
</organism>
<evidence type="ECO:0000256" key="4">
    <source>
        <dbReference type="ARBA" id="ARBA00022917"/>
    </source>
</evidence>
<proteinExistence type="predicted"/>
<evidence type="ECO:0000259" key="6">
    <source>
        <dbReference type="Pfam" id="PF08662"/>
    </source>
</evidence>
<dbReference type="SUPFAM" id="SSF82171">
    <property type="entry name" value="DPP6 N-terminal domain-like"/>
    <property type="match status" value="1"/>
</dbReference>
<sequence length="690" mass="79391">MSRYIIVNGLPSNVTPEKRAMFSRHMKNKVSEVLGHEDFHINLVLDETTGLVTGAFISFATVSKAEDALARLNLYRFTKTDVLTTYRWSALESARAPPEEYKPPALTEDVDSDLVNTMSEDPMARPQFFIKQGETFDVEWYWFNHLTLKAELYRKPRALKTDSIGQWTEMDRRQKKLDAGLVYGPLTSIRPMPAWSTFGRLMISQHTSGLKIWGGRQMNLLFEVPELDIKAFLVSPQEKYLVVKTLNNLSVWDIRVAKKIRTLGGLDLVDDDKWPITRFNADDSLVAIAHASLEPGGPGKLFIYRSETMRLLQAASNAAPASQTFMVSGLKIAEWNPVVGKQMAVVSELEKNQGWKVTIQNVTVEDNLVSEEVIERRNFLQAERLELLWHPQGTHLVVKVTKSNTTEYSLFAVGTKSASVTQLQLEKGFTAGRFAWQPCGPHFAVILEDRTKMGAMGATSELRIYSMKKQLKLLGRYPTGATHLFWAPRGARLVATNYEKSILHFYGINDSGMAIQLEKLSVPTTDTAWDPTGRFYASWTSALKSSNETHFRIYDLNGRELLQKQVRRLSHFSWRPLAAPVLTAEELKYIREHLNEYSQRYQHELDEQKAKEEAETRRVMQEREEKYMKRMREIARYHRDKNLTTTREELIESSPWSRLWARRLKSLPEEETMMHEDVTEERIIHRRALN</sequence>
<keyword evidence="5" id="KW-0175">Coiled coil</keyword>
<dbReference type="OrthoDB" id="10250414at2759"/>
<accession>A0A1X0NUD9</accession>
<evidence type="ECO:0000256" key="1">
    <source>
        <dbReference type="ARBA" id="ARBA00022490"/>
    </source>
</evidence>
<dbReference type="PANTHER" id="PTHR14068">
    <property type="entry name" value="EUKARYOTIC TRANSLATION INITIATION FACTOR 3 EIF3 -RELATED"/>
    <property type="match status" value="1"/>
</dbReference>
<reference evidence="7 8" key="1">
    <citation type="submission" date="2017-03" db="EMBL/GenBank/DDBJ databases">
        <title>An alternative strategy for trypanosome survival in the mammalian bloodstream revealed through genome and transcriptome analysis of the ubiquitous bovine parasite Trypanosoma (Megatrypanum) theileri.</title>
        <authorList>
            <person name="Kelly S."/>
            <person name="Ivens A."/>
            <person name="Mott A."/>
            <person name="O'Neill E."/>
            <person name="Emms D."/>
            <person name="Macleod O."/>
            <person name="Voorheis P."/>
            <person name="Matthews J."/>
            <person name="Matthews K."/>
            <person name="Carrington M."/>
        </authorList>
    </citation>
    <scope>NUCLEOTIDE SEQUENCE [LARGE SCALE GENOMIC DNA]</scope>
    <source>
        <strain evidence="7">Edinburgh</strain>
    </source>
</reference>
<keyword evidence="8" id="KW-1185">Reference proteome</keyword>
<name>A0A1X0NUD9_9TRYP</name>
<dbReference type="EMBL" id="NBCO01000020">
    <property type="protein sequence ID" value="ORC87720.1"/>
    <property type="molecule type" value="Genomic_DNA"/>
</dbReference>
<gene>
    <name evidence="7" type="ORF">TM35_000201290</name>
</gene>
<evidence type="ECO:0000313" key="8">
    <source>
        <dbReference type="Proteomes" id="UP000192257"/>
    </source>
</evidence>
<dbReference type="GO" id="GO:0031369">
    <property type="term" value="F:translation initiation factor binding"/>
    <property type="evidence" value="ECO:0007669"/>
    <property type="project" value="InterPro"/>
</dbReference>
<evidence type="ECO:0000256" key="3">
    <source>
        <dbReference type="ARBA" id="ARBA00022884"/>
    </source>
</evidence>
<feature type="coiled-coil region" evidence="5">
    <location>
        <begin position="591"/>
        <end position="625"/>
    </location>
</feature>
<dbReference type="Pfam" id="PF08662">
    <property type="entry name" value="eIF2A"/>
    <property type="match status" value="1"/>
</dbReference>
<dbReference type="InterPro" id="IPR011400">
    <property type="entry name" value="EIF3B"/>
</dbReference>
<dbReference type="PANTHER" id="PTHR14068:SF0">
    <property type="entry name" value="EUKARYOTIC TRANSLATION INITIATION FACTOR 3 SUBUNIT B"/>
    <property type="match status" value="1"/>
</dbReference>
<dbReference type="Proteomes" id="UP000192257">
    <property type="component" value="Unassembled WGS sequence"/>
</dbReference>
<dbReference type="STRING" id="67003.A0A1X0NUD9"/>
<keyword evidence="1" id="KW-0963">Cytoplasm</keyword>
<keyword evidence="2 7" id="KW-0396">Initiation factor</keyword>
<comment type="caution">
    <text evidence="7">The sequence shown here is derived from an EMBL/GenBank/DDBJ whole genome shotgun (WGS) entry which is preliminary data.</text>
</comment>
<dbReference type="GO" id="GO:0005852">
    <property type="term" value="C:eukaryotic translation initiation factor 3 complex"/>
    <property type="evidence" value="ECO:0007669"/>
    <property type="project" value="InterPro"/>
</dbReference>
<dbReference type="RefSeq" id="XP_028881786.1">
    <property type="nucleotide sequence ID" value="XM_029026814.1"/>
</dbReference>
<evidence type="ECO:0000313" key="7">
    <source>
        <dbReference type="EMBL" id="ORC87720.1"/>
    </source>
</evidence>
<dbReference type="GO" id="GO:0003723">
    <property type="term" value="F:RNA binding"/>
    <property type="evidence" value="ECO:0007669"/>
    <property type="project" value="UniProtKB-KW"/>
</dbReference>
<dbReference type="GeneID" id="39986594"/>
<dbReference type="GO" id="GO:0003743">
    <property type="term" value="F:translation initiation factor activity"/>
    <property type="evidence" value="ECO:0007669"/>
    <property type="project" value="UniProtKB-KW"/>
</dbReference>
<dbReference type="Gene3D" id="2.120.10.30">
    <property type="entry name" value="TolB, C-terminal domain"/>
    <property type="match status" value="1"/>
</dbReference>
<evidence type="ECO:0000256" key="2">
    <source>
        <dbReference type="ARBA" id="ARBA00022540"/>
    </source>
</evidence>
<dbReference type="AlphaFoldDB" id="A0A1X0NUD9"/>
<feature type="domain" description="Translation initiation factor beta propellor-like" evidence="6">
    <location>
        <begin position="377"/>
        <end position="570"/>
    </location>
</feature>
<keyword evidence="3" id="KW-0694">RNA-binding</keyword>
<dbReference type="InterPro" id="IPR013979">
    <property type="entry name" value="TIF_beta_prop-like"/>
</dbReference>
<dbReference type="VEuPathDB" id="TriTrypDB:TM35_000201290"/>
<protein>
    <submittedName>
        <fullName evidence="7">Putative translation initiation factor</fullName>
    </submittedName>
</protein>
<evidence type="ECO:0000256" key="5">
    <source>
        <dbReference type="SAM" id="Coils"/>
    </source>
</evidence>
<dbReference type="InterPro" id="IPR011042">
    <property type="entry name" value="6-blade_b-propeller_TolB-like"/>
</dbReference>
<keyword evidence="4" id="KW-0648">Protein biosynthesis</keyword>